<proteinExistence type="predicted"/>
<evidence type="ECO:0000313" key="2">
    <source>
        <dbReference type="Proteomes" id="UP000003586"/>
    </source>
</evidence>
<sequence length="34" mass="3879">MFNHFNLAPVPLRLLPVPEWFPKDRSAVVEVTTG</sequence>
<organism evidence="1 2">
    <name type="scientific">Niabella soli DSM 19437</name>
    <dbReference type="NCBI Taxonomy" id="929713"/>
    <lineage>
        <taxon>Bacteria</taxon>
        <taxon>Pseudomonadati</taxon>
        <taxon>Bacteroidota</taxon>
        <taxon>Chitinophagia</taxon>
        <taxon>Chitinophagales</taxon>
        <taxon>Chitinophagaceae</taxon>
        <taxon>Niabella</taxon>
    </lineage>
</organism>
<protein>
    <submittedName>
        <fullName evidence="1">Uncharacterized protein</fullName>
    </submittedName>
</protein>
<dbReference type="EMBL" id="CP007035">
    <property type="protein sequence ID" value="AHF17604.1"/>
    <property type="molecule type" value="Genomic_DNA"/>
</dbReference>
<name>W0F814_9BACT</name>
<gene>
    <name evidence="1" type="ORF">NIASO_10855</name>
</gene>
<dbReference type="KEGG" id="nso:NIASO_10855"/>
<reference evidence="1 2" key="1">
    <citation type="submission" date="2013-12" db="EMBL/GenBank/DDBJ databases">
        <authorList>
            <consortium name="DOE Joint Genome Institute"/>
            <person name="Eisen J."/>
            <person name="Huntemann M."/>
            <person name="Han J."/>
            <person name="Chen A."/>
            <person name="Kyrpides N."/>
            <person name="Mavromatis K."/>
            <person name="Markowitz V."/>
            <person name="Palaniappan K."/>
            <person name="Ivanova N."/>
            <person name="Schaumberg A."/>
            <person name="Pati A."/>
            <person name="Liolios K."/>
            <person name="Nordberg H.P."/>
            <person name="Cantor M.N."/>
            <person name="Hua S.X."/>
            <person name="Woyke T."/>
        </authorList>
    </citation>
    <scope>NUCLEOTIDE SEQUENCE [LARGE SCALE GENOMIC DNA]</scope>
    <source>
        <strain evidence="2">DSM 19437</strain>
    </source>
</reference>
<dbReference type="HOGENOM" id="CLU_3374819_0_0_10"/>
<evidence type="ECO:0000313" key="1">
    <source>
        <dbReference type="EMBL" id="AHF17604.1"/>
    </source>
</evidence>
<accession>W0F814</accession>
<dbReference type="AlphaFoldDB" id="W0F814"/>
<dbReference type="Proteomes" id="UP000003586">
    <property type="component" value="Chromosome"/>
</dbReference>
<keyword evidence="2" id="KW-1185">Reference proteome</keyword>